<evidence type="ECO:0000313" key="16">
    <source>
        <dbReference type="EMBL" id="MBB5135030.1"/>
    </source>
</evidence>
<dbReference type="InterPro" id="IPR017790">
    <property type="entry name" value="Penicillin-binding_protein_2"/>
</dbReference>
<evidence type="ECO:0000256" key="2">
    <source>
        <dbReference type="ARBA" id="ARBA00004236"/>
    </source>
</evidence>
<evidence type="ECO:0000256" key="9">
    <source>
        <dbReference type="ARBA" id="ARBA00022960"/>
    </source>
</evidence>
<evidence type="ECO:0000256" key="10">
    <source>
        <dbReference type="ARBA" id="ARBA00022984"/>
    </source>
</evidence>
<protein>
    <submittedName>
        <fullName evidence="16">Penicillin-binding protein 2</fullName>
    </submittedName>
</protein>
<keyword evidence="13" id="KW-0961">Cell wall biogenesis/degradation</keyword>
<evidence type="ECO:0000256" key="12">
    <source>
        <dbReference type="ARBA" id="ARBA00023136"/>
    </source>
</evidence>
<comment type="similarity">
    <text evidence="3">Belongs to the transpeptidase family.</text>
</comment>
<evidence type="ECO:0000256" key="11">
    <source>
        <dbReference type="ARBA" id="ARBA00022989"/>
    </source>
</evidence>
<dbReference type="PANTHER" id="PTHR30627:SF2">
    <property type="entry name" value="PEPTIDOGLYCAN D,D-TRANSPEPTIDASE MRDA"/>
    <property type="match status" value="1"/>
</dbReference>
<keyword evidence="9" id="KW-0133">Cell shape</keyword>
<dbReference type="AlphaFoldDB" id="A0A840PC76"/>
<dbReference type="GO" id="GO:0009252">
    <property type="term" value="P:peptidoglycan biosynthetic process"/>
    <property type="evidence" value="ECO:0007669"/>
    <property type="project" value="UniProtKB-KW"/>
</dbReference>
<evidence type="ECO:0000256" key="4">
    <source>
        <dbReference type="ARBA" id="ARBA00022475"/>
    </source>
</evidence>
<dbReference type="Proteomes" id="UP000578449">
    <property type="component" value="Unassembled WGS sequence"/>
</dbReference>
<dbReference type="Pfam" id="PF00905">
    <property type="entry name" value="Transpeptidase"/>
    <property type="match status" value="1"/>
</dbReference>
<dbReference type="Pfam" id="PF03717">
    <property type="entry name" value="PBP_dimer"/>
    <property type="match status" value="1"/>
</dbReference>
<dbReference type="SUPFAM" id="SSF56601">
    <property type="entry name" value="beta-lactamase/transpeptidase-like"/>
    <property type="match status" value="1"/>
</dbReference>
<evidence type="ECO:0000259" key="14">
    <source>
        <dbReference type="Pfam" id="PF00905"/>
    </source>
</evidence>
<gene>
    <name evidence="16" type="ORF">HNP84_004766</name>
</gene>
<evidence type="ECO:0000256" key="6">
    <source>
        <dbReference type="ARBA" id="ARBA00022670"/>
    </source>
</evidence>
<reference evidence="16 17" key="1">
    <citation type="submission" date="2020-08" db="EMBL/GenBank/DDBJ databases">
        <title>Genomic Encyclopedia of Type Strains, Phase IV (KMG-IV): sequencing the most valuable type-strain genomes for metagenomic binning, comparative biology and taxonomic classification.</title>
        <authorList>
            <person name="Goeker M."/>
        </authorList>
    </citation>
    <scope>NUCLEOTIDE SEQUENCE [LARGE SCALE GENOMIC DNA]</scope>
    <source>
        <strain evidence="16 17">DSM 45615</strain>
    </source>
</reference>
<dbReference type="Gene3D" id="3.90.1310.10">
    <property type="entry name" value="Penicillin-binding protein 2a (Domain 2)"/>
    <property type="match status" value="1"/>
</dbReference>
<dbReference type="InterPro" id="IPR050515">
    <property type="entry name" value="Beta-lactam/transpept"/>
</dbReference>
<comment type="subcellular location">
    <subcellularLocation>
        <location evidence="2">Cell membrane</location>
    </subcellularLocation>
    <subcellularLocation>
        <location evidence="1">Membrane</location>
        <topology evidence="1">Single-pass membrane protein</topology>
    </subcellularLocation>
</comment>
<keyword evidence="4" id="KW-1003">Cell membrane</keyword>
<keyword evidence="6" id="KW-0645">Protease</keyword>
<comment type="caution">
    <text evidence="16">The sequence shown here is derived from an EMBL/GenBank/DDBJ whole genome shotgun (WGS) entry which is preliminary data.</text>
</comment>
<evidence type="ECO:0000256" key="7">
    <source>
        <dbReference type="ARBA" id="ARBA00022692"/>
    </source>
</evidence>
<evidence type="ECO:0000256" key="3">
    <source>
        <dbReference type="ARBA" id="ARBA00007171"/>
    </source>
</evidence>
<dbReference type="EMBL" id="JACHGN010000010">
    <property type="protein sequence ID" value="MBB5135030.1"/>
    <property type="molecule type" value="Genomic_DNA"/>
</dbReference>
<dbReference type="PANTHER" id="PTHR30627">
    <property type="entry name" value="PEPTIDOGLYCAN D,D-TRANSPEPTIDASE"/>
    <property type="match status" value="1"/>
</dbReference>
<accession>A0A840PC76</accession>
<evidence type="ECO:0000256" key="8">
    <source>
        <dbReference type="ARBA" id="ARBA00022801"/>
    </source>
</evidence>
<evidence type="ECO:0000259" key="15">
    <source>
        <dbReference type="Pfam" id="PF03717"/>
    </source>
</evidence>
<dbReference type="Gene3D" id="3.40.710.10">
    <property type="entry name" value="DD-peptidase/beta-lactamase superfamily"/>
    <property type="match status" value="1"/>
</dbReference>
<evidence type="ECO:0000313" key="17">
    <source>
        <dbReference type="Proteomes" id="UP000578449"/>
    </source>
</evidence>
<dbReference type="GO" id="GO:0071972">
    <property type="term" value="F:peptidoglycan L,D-transpeptidase activity"/>
    <property type="evidence" value="ECO:0007669"/>
    <property type="project" value="TreeGrafter"/>
</dbReference>
<keyword evidence="5" id="KW-0997">Cell inner membrane</keyword>
<evidence type="ECO:0000256" key="13">
    <source>
        <dbReference type="ARBA" id="ARBA00023316"/>
    </source>
</evidence>
<dbReference type="RefSeq" id="WP_185051982.1">
    <property type="nucleotide sequence ID" value="NZ_BAABIX010000042.1"/>
</dbReference>
<dbReference type="InterPro" id="IPR012338">
    <property type="entry name" value="Beta-lactam/transpept-like"/>
</dbReference>
<sequence>MRSVSRGAGLALVRGRLFVLQALVLTLLAVLGVRLYQVQVVRGPEFVRAATETRTRQVVVPAVRGQILDARGRPLVRNRTTLVVSVDRERLAKMPDRGKAVLDRLAGVLGHPPREMRERIRACGPGVGKPCWPGSPYQPIPIAGDVSTRQALQILERQESFPGVTAEIQAVRQYPLKTAAAQVLGYLQPITQEELDRRKGLADAFSGVDLMGRDGLESVYDDELRGTPGLRRVAVDRMGKALGVERQVAPTAGHTLITSIDADVQMVVERALANAMKRSPKADGAAGVVLDARTGRVIALGSVPSYDPGIWTGGISAAEYDKLLSEKAGKPLVSRAIKGEFAPGSTFKVSSVAAMLRDGYPLHGKYDCPGSFMVGNRPFNNFRGIGLGTLTLHTALVKSCDTIFYRAGYEMWQRDGGIKPKRVVKEPMAHMARAFGFGSRTGIDLPGESAGRIPDRKWKAELWDQTREQSCKRAKTGYPDVAKTDPGRAEFLKRLAHENCLEGYQFRAGDAANFSIGQGDVLVTPLQLATAYAALVTDGKVRSPRVGWQLVRPDGTPVRTIDVPVRGKLPLNAKERAYIKNALSQVPSDGTAAGAFTGWPMDKVRIGGKTGTAEVWGKEDTAWFASFAPTQNPRFVVVAMVSQGGMGGSAAAPAVREIYEGIYGFTKDGKRAKAVLPAGRPATEPPRLGPDGTVD</sequence>
<feature type="domain" description="Penicillin-binding protein dimerisation" evidence="15">
    <location>
        <begin position="60"/>
        <end position="243"/>
    </location>
</feature>
<dbReference type="GO" id="GO:0008658">
    <property type="term" value="F:penicillin binding"/>
    <property type="evidence" value="ECO:0007669"/>
    <property type="project" value="InterPro"/>
</dbReference>
<keyword evidence="10" id="KW-0573">Peptidoglycan synthesis</keyword>
<proteinExistence type="inferred from homology"/>
<keyword evidence="7" id="KW-0812">Transmembrane</keyword>
<dbReference type="NCBIfam" id="TIGR03423">
    <property type="entry name" value="pbp2_mrdA"/>
    <property type="match status" value="1"/>
</dbReference>
<dbReference type="GO" id="GO:0071555">
    <property type="term" value="P:cell wall organization"/>
    <property type="evidence" value="ECO:0007669"/>
    <property type="project" value="UniProtKB-KW"/>
</dbReference>
<evidence type="ECO:0000256" key="5">
    <source>
        <dbReference type="ARBA" id="ARBA00022519"/>
    </source>
</evidence>
<dbReference type="GO" id="GO:0008360">
    <property type="term" value="P:regulation of cell shape"/>
    <property type="evidence" value="ECO:0007669"/>
    <property type="project" value="UniProtKB-KW"/>
</dbReference>
<dbReference type="GO" id="GO:0006508">
    <property type="term" value="P:proteolysis"/>
    <property type="evidence" value="ECO:0007669"/>
    <property type="project" value="UniProtKB-KW"/>
</dbReference>
<organism evidence="16 17">
    <name type="scientific">Thermocatellispora tengchongensis</name>
    <dbReference type="NCBI Taxonomy" id="1073253"/>
    <lineage>
        <taxon>Bacteria</taxon>
        <taxon>Bacillati</taxon>
        <taxon>Actinomycetota</taxon>
        <taxon>Actinomycetes</taxon>
        <taxon>Streptosporangiales</taxon>
        <taxon>Streptosporangiaceae</taxon>
        <taxon>Thermocatellispora</taxon>
    </lineage>
</organism>
<keyword evidence="8" id="KW-0378">Hydrolase</keyword>
<dbReference type="InterPro" id="IPR001460">
    <property type="entry name" value="PCN-bd_Tpept"/>
</dbReference>
<keyword evidence="12" id="KW-0472">Membrane</keyword>
<dbReference type="SUPFAM" id="SSF56519">
    <property type="entry name" value="Penicillin binding protein dimerisation domain"/>
    <property type="match status" value="1"/>
</dbReference>
<dbReference type="InterPro" id="IPR036138">
    <property type="entry name" value="PBP_dimer_sf"/>
</dbReference>
<keyword evidence="11" id="KW-1133">Transmembrane helix</keyword>
<dbReference type="GO" id="GO:0005886">
    <property type="term" value="C:plasma membrane"/>
    <property type="evidence" value="ECO:0007669"/>
    <property type="project" value="UniProtKB-SubCell"/>
</dbReference>
<evidence type="ECO:0000256" key="1">
    <source>
        <dbReference type="ARBA" id="ARBA00004167"/>
    </source>
</evidence>
<keyword evidence="17" id="KW-1185">Reference proteome</keyword>
<dbReference type="GO" id="GO:0009002">
    <property type="term" value="F:serine-type D-Ala-D-Ala carboxypeptidase activity"/>
    <property type="evidence" value="ECO:0007669"/>
    <property type="project" value="InterPro"/>
</dbReference>
<feature type="domain" description="Penicillin-binding protein transpeptidase" evidence="14">
    <location>
        <begin position="287"/>
        <end position="660"/>
    </location>
</feature>
<name>A0A840PC76_9ACTN</name>
<dbReference type="InterPro" id="IPR005311">
    <property type="entry name" value="PBP_dimer"/>
</dbReference>